<gene>
    <name evidence="2" type="ORF">ZIOFF_008818</name>
</gene>
<evidence type="ECO:0000313" key="2">
    <source>
        <dbReference type="EMBL" id="KAG6534912.1"/>
    </source>
</evidence>
<proteinExistence type="predicted"/>
<organism evidence="2 3">
    <name type="scientific">Zingiber officinale</name>
    <name type="common">Ginger</name>
    <name type="synonym">Amomum zingiber</name>
    <dbReference type="NCBI Taxonomy" id="94328"/>
    <lineage>
        <taxon>Eukaryota</taxon>
        <taxon>Viridiplantae</taxon>
        <taxon>Streptophyta</taxon>
        <taxon>Embryophyta</taxon>
        <taxon>Tracheophyta</taxon>
        <taxon>Spermatophyta</taxon>
        <taxon>Magnoliopsida</taxon>
        <taxon>Liliopsida</taxon>
        <taxon>Zingiberales</taxon>
        <taxon>Zingiberaceae</taxon>
        <taxon>Zingiber</taxon>
    </lineage>
</organism>
<comment type="caution">
    <text evidence="2">The sequence shown here is derived from an EMBL/GenBank/DDBJ whole genome shotgun (WGS) entry which is preliminary data.</text>
</comment>
<dbReference type="AlphaFoldDB" id="A0A8J5LXH8"/>
<accession>A0A8J5LXH8</accession>
<protein>
    <submittedName>
        <fullName evidence="2">Uncharacterized protein</fullName>
    </submittedName>
</protein>
<feature type="compositionally biased region" description="Polar residues" evidence="1">
    <location>
        <begin position="211"/>
        <end position="233"/>
    </location>
</feature>
<dbReference type="PANTHER" id="PTHR33384">
    <property type="entry name" value="EXPRESSED PROTEIN"/>
    <property type="match status" value="1"/>
</dbReference>
<name>A0A8J5LXH8_ZINOF</name>
<feature type="region of interest" description="Disordered" evidence="1">
    <location>
        <begin position="205"/>
        <end position="241"/>
    </location>
</feature>
<sequence length="241" mass="26865">MTVPAALRRRKAVAWATPPPQIPLSSPRVCRFCRSLTLPCPLSFCWGQYLEYDRAPPESGPVRHRSRRLIARLDDIIADSIEANKMESQPLRLSGIGQLFTEFLPDARVPRVEVIYPQPHRAVKVPTMLDCVGSLPSMTKCVLPVQQGDHNNLDFFDTFFDKDETGDNQTDFFCGSPPLRTTNPIVWDAFFTKENIGFSPTTIHESRTQARVEQSPQSCSSSFDKKPGTSSVSGLVVPALS</sequence>
<dbReference type="Proteomes" id="UP000734854">
    <property type="component" value="Unassembled WGS sequence"/>
</dbReference>
<dbReference type="EMBL" id="JACMSC010000002">
    <property type="protein sequence ID" value="KAG6534912.1"/>
    <property type="molecule type" value="Genomic_DNA"/>
</dbReference>
<evidence type="ECO:0000256" key="1">
    <source>
        <dbReference type="SAM" id="MobiDB-lite"/>
    </source>
</evidence>
<evidence type="ECO:0000313" key="3">
    <source>
        <dbReference type="Proteomes" id="UP000734854"/>
    </source>
</evidence>
<reference evidence="2 3" key="1">
    <citation type="submission" date="2020-08" db="EMBL/GenBank/DDBJ databases">
        <title>Plant Genome Project.</title>
        <authorList>
            <person name="Zhang R.-G."/>
        </authorList>
    </citation>
    <scope>NUCLEOTIDE SEQUENCE [LARGE SCALE GENOMIC DNA]</scope>
    <source>
        <tissue evidence="2">Rhizome</tissue>
    </source>
</reference>
<keyword evidence="3" id="KW-1185">Reference proteome</keyword>
<dbReference type="PANTHER" id="PTHR33384:SF27">
    <property type="entry name" value="OS05G0102500 PROTEIN"/>
    <property type="match status" value="1"/>
</dbReference>